<feature type="domain" description="Helicase ATP-binding" evidence="6">
    <location>
        <begin position="29"/>
        <end position="189"/>
    </location>
</feature>
<dbReference type="InterPro" id="IPR014001">
    <property type="entry name" value="Helicase_ATP-bd"/>
</dbReference>
<dbReference type="Pfam" id="PF21010">
    <property type="entry name" value="HA2_C"/>
    <property type="match status" value="1"/>
</dbReference>
<dbReference type="Pfam" id="PF07717">
    <property type="entry name" value="OB_NTP_bind"/>
    <property type="match status" value="1"/>
</dbReference>
<keyword evidence="2" id="KW-0378">Hydrolase</keyword>
<feature type="region of interest" description="Disordered" evidence="5">
    <location>
        <begin position="422"/>
        <end position="446"/>
    </location>
</feature>
<dbReference type="CDD" id="cd18791">
    <property type="entry name" value="SF2_C_RHA"/>
    <property type="match status" value="1"/>
</dbReference>
<sequence>MSQPSSTAVEPQLSYDPALPISAHVDQIAGLIRDHQVVIVAGETGSGKTTQLPKICLGIGRRHIGHTQPRRIAARTVAERLAEEMHVPLGDTVGYQVRFTKQVGRNTAVKVMTDGVLLAEINHDRTLRRYDTLIIDEAHERSLNIDFLLGYLKQLLPRRRDLKVIITSATIDTQRFAEHFSDAHGRPAPIVEVSGRSYPVEMRYRPLGPEGTDEGDEDISGGIVQAVRELGPTGDVLVFLSGEREIKDADKALRDARLANTEVMPLFARLSAAEQHRVFQAHTGRRVILATNIAETSLTVPGIMFVVDTGLARISRYSARTKVQRLPIEEISRASADQRAGRCGRIAPGICIRLYSEEDYLARPEFTEPEILRTNLASVILKMAQADLGNIETFPFLEAPDRAQIRDGLRLLEELGALAAPGAGGEATGGRGQAAPSGKRARGHKQLRLTRTGHRLAELPIDPRLGRMLIEGAKRGCLREVEVIVSALAIQDVRERPVEKREQADQLHRRFFSDDILKPGGHAQPAGESGSPRRYTAHTGRAGEFDKAPIGPGGDIIAITRLWRYLKMQRKELSGNQFRRRCRAEFINFLRVREWQDLRTQLRQIDKELKLNRNERAGDVDQVLISVLSGLLSHIGLLEQKTTRKDTRRRGTKQRRASNEYLGARGSRFAIQPGSALSKQPPELLMAVELVETSRLWARTVAEVQAEWIEQVGAHQLRHNYSEPHWSSSAAGVLAYERVTLYGVPIIADRLADYARVDPQVARDIFIRSGLVEDGWVPDDTHAPHDFLEHNRQVRAQVEELEERTRRHDLLVDDQTIFDFYDERIPADVHSAASFDAWWSRQADHHLLDLDVEAMMRPDADGVDGSSFPDHWQVGELKFPVSYVFDPGSGSDGVTVTIPLAQLNQVSAQPFSWQVPGLRGELATELIRSLPKSVRTNFVPAPDRAREALRWLRAHEPDRNAWFHDELGRALRAITSVPVASTDWNPRAVSGHLQVSFQVTDAGRVVRTGKDLTAIRDELAATVTRTLTAATNRASTPTGTTWVFGAIDPVRQITRQGLTVKGYPALRDDGNSVSLVTTQTPADQARSHRAGVRRLLLLAGPDPTKWVVARIGRDQMLWLSSSPYESMSVLLADARLKAVGQSAERFTDPAGVRDEADFDKLLVEVRQVQADQMRSVVDTTARALSWARQVRADLANAPRPTADDVGAQVDNLVFPGFISFTRDPWFAHLPRYLQGASLRLDAAAANPARDAQSQEIIDELLAEYDELCDAQPSGPLPDAVDDIGFAIEELRVQLFAQRLGTSQPVSPKRIRKMIARVRGADA</sequence>
<dbReference type="PROSITE" id="PS51192">
    <property type="entry name" value="HELICASE_ATP_BIND_1"/>
    <property type="match status" value="1"/>
</dbReference>
<accession>A0A0B7NPN9</accession>
<dbReference type="PANTHER" id="PTHR18934">
    <property type="entry name" value="ATP-DEPENDENT RNA HELICASE"/>
    <property type="match status" value="1"/>
</dbReference>
<evidence type="ECO:0000259" key="7">
    <source>
        <dbReference type="PROSITE" id="PS51194"/>
    </source>
</evidence>
<dbReference type="SUPFAM" id="SSF52540">
    <property type="entry name" value="P-loop containing nucleoside triphosphate hydrolases"/>
    <property type="match status" value="1"/>
</dbReference>
<evidence type="ECO:0000313" key="8">
    <source>
        <dbReference type="EMBL" id="CEP25835.1"/>
    </source>
</evidence>
<protein>
    <submittedName>
        <fullName evidence="8">ATP-dependent helicase HrpA</fullName>
    </submittedName>
</protein>
<dbReference type="NCBIfam" id="TIGR01967">
    <property type="entry name" value="DEAH_box_HrpA"/>
    <property type="match status" value="1"/>
</dbReference>
<dbReference type="PROSITE" id="PS51194">
    <property type="entry name" value="HELICASE_CTER"/>
    <property type="match status" value="1"/>
</dbReference>
<dbReference type="Pfam" id="PF00270">
    <property type="entry name" value="DEAD"/>
    <property type="match status" value="1"/>
</dbReference>
<dbReference type="InterPro" id="IPR007502">
    <property type="entry name" value="Helicase-assoc_dom"/>
</dbReference>
<dbReference type="GO" id="GO:0005524">
    <property type="term" value="F:ATP binding"/>
    <property type="evidence" value="ECO:0007669"/>
    <property type="project" value="UniProtKB-KW"/>
</dbReference>
<dbReference type="PANTHER" id="PTHR18934:SF99">
    <property type="entry name" value="ATP-DEPENDENT RNA HELICASE DHX37-RELATED"/>
    <property type="match status" value="1"/>
</dbReference>
<dbReference type="InterPro" id="IPR011709">
    <property type="entry name" value="DEAD-box_helicase_OB_fold"/>
</dbReference>
<feature type="compositionally biased region" description="Gly residues" evidence="5">
    <location>
        <begin position="422"/>
        <end position="432"/>
    </location>
</feature>
<dbReference type="FunFam" id="1.20.120.1080:FF:000005">
    <property type="entry name" value="ATP-dependent helicase HrpA"/>
    <property type="match status" value="1"/>
</dbReference>
<dbReference type="SMART" id="SM00847">
    <property type="entry name" value="HA2"/>
    <property type="match status" value="1"/>
</dbReference>
<dbReference type="EMBL" id="LM676387">
    <property type="protein sequence ID" value="CEP25835.1"/>
    <property type="molecule type" value="Genomic_DNA"/>
</dbReference>
<evidence type="ECO:0000256" key="1">
    <source>
        <dbReference type="ARBA" id="ARBA00022741"/>
    </source>
</evidence>
<dbReference type="SMART" id="SM00382">
    <property type="entry name" value="AAA"/>
    <property type="match status" value="1"/>
</dbReference>
<dbReference type="GO" id="GO:0003723">
    <property type="term" value="F:RNA binding"/>
    <property type="evidence" value="ECO:0007669"/>
    <property type="project" value="TreeGrafter"/>
</dbReference>
<evidence type="ECO:0000256" key="4">
    <source>
        <dbReference type="ARBA" id="ARBA00022840"/>
    </source>
</evidence>
<dbReference type="Gene3D" id="1.20.120.1080">
    <property type="match status" value="1"/>
</dbReference>
<dbReference type="SMART" id="SM00490">
    <property type="entry name" value="HELICc"/>
    <property type="match status" value="1"/>
</dbReference>
<organism evidence="8">
    <name type="scientific">Propionibacterium freudenreichii subsp. freudenreichii</name>
    <dbReference type="NCBI Taxonomy" id="66712"/>
    <lineage>
        <taxon>Bacteria</taxon>
        <taxon>Bacillati</taxon>
        <taxon>Actinomycetota</taxon>
        <taxon>Actinomycetes</taxon>
        <taxon>Propionibacteriales</taxon>
        <taxon>Propionibacteriaceae</taxon>
        <taxon>Propionibacterium</taxon>
    </lineage>
</organism>
<gene>
    <name evidence="8" type="primary">hrpA2</name>
    <name evidence="8" type="ORF">PFCIRM138_02620</name>
</gene>
<reference evidence="8" key="1">
    <citation type="submission" date="2014-08" db="EMBL/GenBank/DDBJ databases">
        <authorList>
            <person name="Falentin Helene"/>
        </authorList>
    </citation>
    <scope>NUCLEOTIDE SEQUENCE</scope>
</reference>
<name>A0A0B7NPN9_PROFF</name>
<dbReference type="Pfam" id="PF00271">
    <property type="entry name" value="Helicase_C"/>
    <property type="match status" value="1"/>
</dbReference>
<dbReference type="InterPro" id="IPR027417">
    <property type="entry name" value="P-loop_NTPase"/>
</dbReference>
<evidence type="ECO:0000256" key="5">
    <source>
        <dbReference type="SAM" id="MobiDB-lite"/>
    </source>
</evidence>
<proteinExistence type="predicted"/>
<dbReference type="Gene3D" id="3.40.50.300">
    <property type="entry name" value="P-loop containing nucleotide triphosphate hydrolases"/>
    <property type="match status" value="2"/>
</dbReference>
<evidence type="ECO:0000256" key="3">
    <source>
        <dbReference type="ARBA" id="ARBA00022806"/>
    </source>
</evidence>
<dbReference type="InterPro" id="IPR003593">
    <property type="entry name" value="AAA+_ATPase"/>
</dbReference>
<dbReference type="Pfam" id="PF11898">
    <property type="entry name" value="DUF3418"/>
    <property type="match status" value="1"/>
</dbReference>
<dbReference type="InterPro" id="IPR001650">
    <property type="entry name" value="Helicase_C-like"/>
</dbReference>
<dbReference type="InterPro" id="IPR011545">
    <property type="entry name" value="DEAD/DEAH_box_helicase_dom"/>
</dbReference>
<evidence type="ECO:0000259" key="6">
    <source>
        <dbReference type="PROSITE" id="PS51192"/>
    </source>
</evidence>
<keyword evidence="1" id="KW-0547">Nucleotide-binding</keyword>
<dbReference type="GO" id="GO:0016787">
    <property type="term" value="F:hydrolase activity"/>
    <property type="evidence" value="ECO:0007669"/>
    <property type="project" value="UniProtKB-KW"/>
</dbReference>
<dbReference type="InterPro" id="IPR024590">
    <property type="entry name" value="HrpA_C"/>
</dbReference>
<dbReference type="GO" id="GO:0003724">
    <property type="term" value="F:RNA helicase activity"/>
    <property type="evidence" value="ECO:0007669"/>
    <property type="project" value="InterPro"/>
</dbReference>
<keyword evidence="4" id="KW-0067">ATP-binding</keyword>
<feature type="region of interest" description="Disordered" evidence="5">
    <location>
        <begin position="514"/>
        <end position="546"/>
    </location>
</feature>
<evidence type="ECO:0000256" key="2">
    <source>
        <dbReference type="ARBA" id="ARBA00022801"/>
    </source>
</evidence>
<dbReference type="InterPro" id="IPR010222">
    <property type="entry name" value="RNA_helicase_HrpA"/>
</dbReference>
<feature type="domain" description="Helicase C-terminal" evidence="7">
    <location>
        <begin position="222"/>
        <end position="389"/>
    </location>
</feature>
<keyword evidence="3 8" id="KW-0347">Helicase</keyword>
<dbReference type="SMART" id="SM00487">
    <property type="entry name" value="DEXDc"/>
    <property type="match status" value="1"/>
</dbReference>